<dbReference type="EMBL" id="KQ085961">
    <property type="protein sequence ID" value="KLO13360.1"/>
    <property type="molecule type" value="Genomic_DNA"/>
</dbReference>
<name>A0A0H2RN19_9AGAM</name>
<dbReference type="InParanoid" id="A0A0H2RN19"/>
<organism evidence="2 3">
    <name type="scientific">Schizopora paradoxa</name>
    <dbReference type="NCBI Taxonomy" id="27342"/>
    <lineage>
        <taxon>Eukaryota</taxon>
        <taxon>Fungi</taxon>
        <taxon>Dikarya</taxon>
        <taxon>Basidiomycota</taxon>
        <taxon>Agaricomycotina</taxon>
        <taxon>Agaricomycetes</taxon>
        <taxon>Hymenochaetales</taxon>
        <taxon>Schizoporaceae</taxon>
        <taxon>Schizopora</taxon>
    </lineage>
</organism>
<feature type="compositionally biased region" description="Gly residues" evidence="1">
    <location>
        <begin position="21"/>
        <end position="33"/>
    </location>
</feature>
<evidence type="ECO:0000256" key="1">
    <source>
        <dbReference type="SAM" id="MobiDB-lite"/>
    </source>
</evidence>
<protein>
    <submittedName>
        <fullName evidence="2">Uncharacterized protein</fullName>
    </submittedName>
</protein>
<proteinExistence type="predicted"/>
<reference evidence="2 3" key="1">
    <citation type="submission" date="2015-04" db="EMBL/GenBank/DDBJ databases">
        <title>Complete genome sequence of Schizopora paradoxa KUC8140, a cosmopolitan wood degrader in East Asia.</title>
        <authorList>
            <consortium name="DOE Joint Genome Institute"/>
            <person name="Min B."/>
            <person name="Park H."/>
            <person name="Jang Y."/>
            <person name="Kim J.-J."/>
            <person name="Kim K.H."/>
            <person name="Pangilinan J."/>
            <person name="Lipzen A."/>
            <person name="Riley R."/>
            <person name="Grigoriev I.V."/>
            <person name="Spatafora J.W."/>
            <person name="Choi I.-G."/>
        </authorList>
    </citation>
    <scope>NUCLEOTIDE SEQUENCE [LARGE SCALE GENOMIC DNA]</scope>
    <source>
        <strain evidence="2 3">KUC8140</strain>
    </source>
</reference>
<evidence type="ECO:0000313" key="2">
    <source>
        <dbReference type="EMBL" id="KLO13360.1"/>
    </source>
</evidence>
<feature type="region of interest" description="Disordered" evidence="1">
    <location>
        <begin position="115"/>
        <end position="329"/>
    </location>
</feature>
<gene>
    <name evidence="2" type="ORF">SCHPADRAFT_904301</name>
</gene>
<keyword evidence="3" id="KW-1185">Reference proteome</keyword>
<evidence type="ECO:0000313" key="3">
    <source>
        <dbReference type="Proteomes" id="UP000053477"/>
    </source>
</evidence>
<sequence>MLEETRDSEQNDTVTMIANEGGSGSTQSGGLGSVEGPFTVTKVGDDESGPFKDDTHESDIVQESSKETRDPPLEQGYATTVKEVSEQPGASEGLSVGELVAKVDDEGGVFPVVEDEEGQQFGLADEASLYSSHSTREGRTMEETELESSQEPQTTLSRAPPSVPVAEIRDPGVLSDTPVGEALSNAGGREASLENGTLASANDAIQSVETPVAKNEGTDGTDSAPHRMQVEDSAQGLTTEEPRVETSEHAASGTGDAPTTASEIAPTPGGDAVPQPVDGKPAGTGTKVSKVKTFVGGFRPKGRSDRKTASAPPKPPQGNGGKGPGCIIF</sequence>
<accession>A0A0H2RN19</accession>
<feature type="compositionally biased region" description="Basic and acidic residues" evidence="1">
    <location>
        <begin position="43"/>
        <end position="72"/>
    </location>
</feature>
<feature type="region of interest" description="Disordered" evidence="1">
    <location>
        <begin position="1"/>
        <end position="98"/>
    </location>
</feature>
<feature type="compositionally biased region" description="Polar residues" evidence="1">
    <location>
        <begin position="194"/>
        <end position="209"/>
    </location>
</feature>
<dbReference type="AlphaFoldDB" id="A0A0H2RN19"/>
<feature type="compositionally biased region" description="Gly residues" evidence="1">
    <location>
        <begin position="318"/>
        <end position="329"/>
    </location>
</feature>
<dbReference type="Proteomes" id="UP000053477">
    <property type="component" value="Unassembled WGS sequence"/>
</dbReference>